<dbReference type="AlphaFoldDB" id="A0A7S1TTR8"/>
<gene>
    <name evidence="6" type="ORF">PPAR1163_LOCUS5238</name>
</gene>
<name>A0A7S1TTR8_9STRA</name>
<dbReference type="GO" id="GO:0005524">
    <property type="term" value="F:ATP binding"/>
    <property type="evidence" value="ECO:0007669"/>
    <property type="project" value="UniProtKB-UniRule"/>
</dbReference>
<dbReference type="Pfam" id="PF00069">
    <property type="entry name" value="Pkinase"/>
    <property type="match status" value="1"/>
</dbReference>
<feature type="binding site" evidence="3">
    <location>
        <position position="53"/>
    </location>
    <ligand>
        <name>ATP</name>
        <dbReference type="ChEBI" id="CHEBI:30616"/>
    </ligand>
</feature>
<dbReference type="FunFam" id="1.10.510.10:FF:000439">
    <property type="entry name" value="Mitogen-activated protein kinase"/>
    <property type="match status" value="1"/>
</dbReference>
<dbReference type="EMBL" id="HBGJ01008320">
    <property type="protein sequence ID" value="CAD9246886.1"/>
    <property type="molecule type" value="Transcribed_RNA"/>
</dbReference>
<dbReference type="PANTHER" id="PTHR24055">
    <property type="entry name" value="MITOGEN-ACTIVATED PROTEIN KINASE"/>
    <property type="match status" value="1"/>
</dbReference>
<feature type="compositionally biased region" description="Low complexity" evidence="4">
    <location>
        <begin position="392"/>
        <end position="402"/>
    </location>
</feature>
<dbReference type="PROSITE" id="PS00108">
    <property type="entry name" value="PROTEIN_KINASE_ST"/>
    <property type="match status" value="1"/>
</dbReference>
<evidence type="ECO:0000256" key="4">
    <source>
        <dbReference type="SAM" id="MobiDB-lite"/>
    </source>
</evidence>
<feature type="region of interest" description="Disordered" evidence="4">
    <location>
        <begin position="384"/>
        <end position="603"/>
    </location>
</feature>
<evidence type="ECO:0000256" key="1">
    <source>
        <dbReference type="ARBA" id="ARBA00022741"/>
    </source>
</evidence>
<dbReference type="InterPro" id="IPR000719">
    <property type="entry name" value="Prot_kinase_dom"/>
</dbReference>
<evidence type="ECO:0000259" key="5">
    <source>
        <dbReference type="PROSITE" id="PS50011"/>
    </source>
</evidence>
<evidence type="ECO:0000256" key="2">
    <source>
        <dbReference type="ARBA" id="ARBA00022840"/>
    </source>
</evidence>
<dbReference type="Gene3D" id="3.30.200.20">
    <property type="entry name" value="Phosphorylase Kinase, domain 1"/>
    <property type="match status" value="1"/>
</dbReference>
<dbReference type="SUPFAM" id="SSF56112">
    <property type="entry name" value="Protein kinase-like (PK-like)"/>
    <property type="match status" value="1"/>
</dbReference>
<evidence type="ECO:0000313" key="6">
    <source>
        <dbReference type="EMBL" id="CAD9246886.1"/>
    </source>
</evidence>
<organism evidence="6">
    <name type="scientific">Phaeomonas parva</name>
    <dbReference type="NCBI Taxonomy" id="124430"/>
    <lineage>
        <taxon>Eukaryota</taxon>
        <taxon>Sar</taxon>
        <taxon>Stramenopiles</taxon>
        <taxon>Ochrophyta</taxon>
        <taxon>Pinguiophyceae</taxon>
        <taxon>Pinguiochrysidales</taxon>
        <taxon>Pinguiochrysidaceae</taxon>
        <taxon>Phaeomonas</taxon>
    </lineage>
</organism>
<feature type="domain" description="Protein kinase" evidence="5">
    <location>
        <begin position="21"/>
        <end position="324"/>
    </location>
</feature>
<dbReference type="PROSITE" id="PS50011">
    <property type="entry name" value="PROTEIN_KINASE_DOM"/>
    <property type="match status" value="1"/>
</dbReference>
<evidence type="ECO:0000256" key="3">
    <source>
        <dbReference type="PROSITE-ProRule" id="PRU10141"/>
    </source>
</evidence>
<dbReference type="InterPro" id="IPR050117">
    <property type="entry name" value="MAPK"/>
</dbReference>
<sequence>MSSSLVQVKISGQTFTIPRQYTPVGVIGKGSYGVVASAERREEDGSTKKVAIKRLRPMAKDSWDARHTLREIRIMRLIGWHPNVIDLVDLSLNYAQDELYIYMELMDSDLHRIIQSRQELSSAHISVIIKQVIYGVQALHKCNLLHRDLKPGNILVSRDCQVRITDFGLARSLEKGNQGDARADAGNNANPLTEYVVTRWYRCPELLLAPQEPYSFAIDMWSIGCILGELLKRKPLFPGKNYAHQLTLIIDVLGTPDLNEGVGFNLTSQAAKYLRRLKKQSPVAWTAVIPKAAESPLLELMDALLQFNPSARPSADEALLHPSIANARHIPVSPVPPEETMARASAESVDFNFDRPNVALSAMRQLITGEVELLHRKRWREREARRREEAEGAQQGEQQGEQPAEEQQGEQPGEQQGEEQAEEQAAQLLSTGSNRVPATKLAPREAGRERRRSRQGLNHMLKRGGRVNSRSPMLSTTKPPKKLTPKASSRSNKKTTTPPRTSPGITEPPVTGSTRAALSSTKTSGTGSDSNLNATPIRTHSNLHEIAKLTRAGQDVPLPRDRRLRSATSPIRDQSIDQSDAGNALETASDGGEPDGHSVDKVKATQDALRAKAREQATAIHYLVQSRSESLLEQHHLKRARTFAVKSSRKAELAGLPPTRSQHRMIMRRAPSNSPSPLDMQSLRDLKKLGIARK</sequence>
<keyword evidence="2 3" id="KW-0067">ATP-binding</keyword>
<reference evidence="6" key="1">
    <citation type="submission" date="2021-01" db="EMBL/GenBank/DDBJ databases">
        <authorList>
            <person name="Corre E."/>
            <person name="Pelletier E."/>
            <person name="Niang G."/>
            <person name="Scheremetjew M."/>
            <person name="Finn R."/>
            <person name="Kale V."/>
            <person name="Holt S."/>
            <person name="Cochrane G."/>
            <person name="Meng A."/>
            <person name="Brown T."/>
            <person name="Cohen L."/>
        </authorList>
    </citation>
    <scope>NUCLEOTIDE SEQUENCE</scope>
    <source>
        <strain evidence="6">CCMP2877</strain>
    </source>
</reference>
<proteinExistence type="predicted"/>
<dbReference type="InterPro" id="IPR017441">
    <property type="entry name" value="Protein_kinase_ATP_BS"/>
</dbReference>
<feature type="compositionally biased region" description="Polar residues" evidence="4">
    <location>
        <begin position="566"/>
        <end position="581"/>
    </location>
</feature>
<accession>A0A7S1TTR8</accession>
<dbReference type="SMART" id="SM00220">
    <property type="entry name" value="S_TKc"/>
    <property type="match status" value="1"/>
</dbReference>
<dbReference type="GO" id="GO:0004672">
    <property type="term" value="F:protein kinase activity"/>
    <property type="evidence" value="ECO:0007669"/>
    <property type="project" value="InterPro"/>
</dbReference>
<keyword evidence="1 3" id="KW-0547">Nucleotide-binding</keyword>
<feature type="compositionally biased region" description="Basic residues" evidence="4">
    <location>
        <begin position="449"/>
        <end position="465"/>
    </location>
</feature>
<dbReference type="InterPro" id="IPR011009">
    <property type="entry name" value="Kinase-like_dom_sf"/>
</dbReference>
<feature type="compositionally biased region" description="Polar residues" evidence="4">
    <location>
        <begin position="531"/>
        <end position="540"/>
    </location>
</feature>
<feature type="compositionally biased region" description="Basic and acidic residues" evidence="4">
    <location>
        <begin position="594"/>
        <end position="603"/>
    </location>
</feature>
<feature type="region of interest" description="Disordered" evidence="4">
    <location>
        <begin position="649"/>
        <end position="694"/>
    </location>
</feature>
<protein>
    <recommendedName>
        <fullName evidence="5">Protein kinase domain-containing protein</fullName>
    </recommendedName>
</protein>
<feature type="compositionally biased region" description="Low complexity" evidence="4">
    <location>
        <begin position="519"/>
        <end position="530"/>
    </location>
</feature>
<dbReference type="PROSITE" id="PS00107">
    <property type="entry name" value="PROTEIN_KINASE_ATP"/>
    <property type="match status" value="1"/>
</dbReference>
<dbReference type="Gene3D" id="1.10.510.10">
    <property type="entry name" value="Transferase(Phosphotransferase) domain 1"/>
    <property type="match status" value="1"/>
</dbReference>
<dbReference type="InterPro" id="IPR008271">
    <property type="entry name" value="Ser/Thr_kinase_AS"/>
</dbReference>